<sequence length="165" mass="16292">MFDLALISSMMPHHAPIGMTDVHHCASLHQPPPPGGGAPPPPPPPPPPADVHALSSLQGGGPPPPPPPGGAPPPPPPQAAIATVAFAAVPLDDSPAAVKPNPGAYVLALHAIVLGAAEATGNLISDPFREGALEQWGDDFAKGSQANADAAAPVSGLVLRRGVAA</sequence>
<feature type="compositionally biased region" description="Pro residues" evidence="1">
    <location>
        <begin position="61"/>
        <end position="78"/>
    </location>
</feature>
<dbReference type="AlphaFoldDB" id="A0A7S1DWS8"/>
<protein>
    <submittedName>
        <fullName evidence="2">Uncharacterized protein</fullName>
    </submittedName>
</protein>
<feature type="region of interest" description="Disordered" evidence="1">
    <location>
        <begin position="24"/>
        <end position="79"/>
    </location>
</feature>
<name>A0A7S1DWS8_HEMAN</name>
<feature type="compositionally biased region" description="Pro residues" evidence="1">
    <location>
        <begin position="30"/>
        <end position="49"/>
    </location>
</feature>
<gene>
    <name evidence="2" type="ORF">HAND00432_LOCUS12891</name>
</gene>
<evidence type="ECO:0000313" key="2">
    <source>
        <dbReference type="EMBL" id="CAD8958352.1"/>
    </source>
</evidence>
<accession>A0A7S1DWS8</accession>
<organism evidence="2">
    <name type="scientific">Hemiselmis andersenii</name>
    <name type="common">Cryptophyte alga</name>
    <dbReference type="NCBI Taxonomy" id="464988"/>
    <lineage>
        <taxon>Eukaryota</taxon>
        <taxon>Cryptophyceae</taxon>
        <taxon>Cryptomonadales</taxon>
        <taxon>Hemiselmidaceae</taxon>
        <taxon>Hemiselmis</taxon>
    </lineage>
</organism>
<evidence type="ECO:0000256" key="1">
    <source>
        <dbReference type="SAM" id="MobiDB-lite"/>
    </source>
</evidence>
<dbReference type="EMBL" id="HBFX01021219">
    <property type="protein sequence ID" value="CAD8958352.1"/>
    <property type="molecule type" value="Transcribed_RNA"/>
</dbReference>
<reference evidence="2" key="1">
    <citation type="submission" date="2021-01" db="EMBL/GenBank/DDBJ databases">
        <authorList>
            <person name="Corre E."/>
            <person name="Pelletier E."/>
            <person name="Niang G."/>
            <person name="Scheremetjew M."/>
            <person name="Finn R."/>
            <person name="Kale V."/>
            <person name="Holt S."/>
            <person name="Cochrane G."/>
            <person name="Meng A."/>
            <person name="Brown T."/>
            <person name="Cohen L."/>
        </authorList>
    </citation>
    <scope>NUCLEOTIDE SEQUENCE</scope>
    <source>
        <strain evidence="2">CCMP644</strain>
    </source>
</reference>
<proteinExistence type="predicted"/>